<evidence type="ECO:0000256" key="1">
    <source>
        <dbReference type="ARBA" id="ARBA00000085"/>
    </source>
</evidence>
<dbReference type="InterPro" id="IPR000014">
    <property type="entry name" value="PAS"/>
</dbReference>
<evidence type="ECO:0000313" key="8">
    <source>
        <dbReference type="Proteomes" id="UP000464787"/>
    </source>
</evidence>
<dbReference type="InterPro" id="IPR013656">
    <property type="entry name" value="PAS_4"/>
</dbReference>
<evidence type="ECO:0000256" key="5">
    <source>
        <dbReference type="ARBA" id="ARBA00022777"/>
    </source>
</evidence>
<gene>
    <name evidence="7" type="ORF">GT347_20875</name>
</gene>
<dbReference type="InterPro" id="IPR013655">
    <property type="entry name" value="PAS_fold_3"/>
</dbReference>
<proteinExistence type="predicted"/>
<accession>A0A857J8K9</accession>
<organism evidence="7 8">
    <name type="scientific">Xylophilus rhododendri</name>
    <dbReference type="NCBI Taxonomy" id="2697032"/>
    <lineage>
        <taxon>Bacteria</taxon>
        <taxon>Pseudomonadati</taxon>
        <taxon>Pseudomonadota</taxon>
        <taxon>Betaproteobacteria</taxon>
        <taxon>Burkholderiales</taxon>
        <taxon>Xylophilus</taxon>
    </lineage>
</organism>
<dbReference type="InterPro" id="IPR035965">
    <property type="entry name" value="PAS-like_dom_sf"/>
</dbReference>
<dbReference type="CDD" id="cd00130">
    <property type="entry name" value="PAS"/>
    <property type="match status" value="1"/>
</dbReference>
<dbReference type="SUPFAM" id="SSF55785">
    <property type="entry name" value="PYP-like sensor domain (PAS domain)"/>
    <property type="match status" value="3"/>
</dbReference>
<dbReference type="Gene3D" id="3.30.450.20">
    <property type="entry name" value="PAS domain"/>
    <property type="match status" value="3"/>
</dbReference>
<dbReference type="InterPro" id="IPR000700">
    <property type="entry name" value="PAS-assoc_C"/>
</dbReference>
<evidence type="ECO:0000256" key="2">
    <source>
        <dbReference type="ARBA" id="ARBA00012438"/>
    </source>
</evidence>
<name>A0A857J8K9_9BURK</name>
<dbReference type="SMART" id="SM00086">
    <property type="entry name" value="PAC"/>
    <property type="match status" value="1"/>
</dbReference>
<dbReference type="PANTHER" id="PTHR43304:SF1">
    <property type="entry name" value="PAC DOMAIN-CONTAINING PROTEIN"/>
    <property type="match status" value="1"/>
</dbReference>
<keyword evidence="3" id="KW-0597">Phosphoprotein</keyword>
<comment type="catalytic activity">
    <reaction evidence="1">
        <text>ATP + protein L-histidine = ADP + protein N-phospho-L-histidine.</text>
        <dbReference type="EC" id="2.7.13.3"/>
    </reaction>
</comment>
<keyword evidence="5" id="KW-0418">Kinase</keyword>
<dbReference type="InterPro" id="IPR052162">
    <property type="entry name" value="Sensor_kinase/Photoreceptor"/>
</dbReference>
<dbReference type="Proteomes" id="UP000464787">
    <property type="component" value="Chromosome"/>
</dbReference>
<evidence type="ECO:0000256" key="3">
    <source>
        <dbReference type="ARBA" id="ARBA00022553"/>
    </source>
</evidence>
<evidence type="ECO:0000313" key="7">
    <source>
        <dbReference type="EMBL" id="QHJ00217.1"/>
    </source>
</evidence>
<dbReference type="InterPro" id="IPR001610">
    <property type="entry name" value="PAC"/>
</dbReference>
<dbReference type="NCBIfam" id="TIGR00229">
    <property type="entry name" value="sensory_box"/>
    <property type="match status" value="1"/>
</dbReference>
<keyword evidence="8" id="KW-1185">Reference proteome</keyword>
<dbReference type="PANTHER" id="PTHR43304">
    <property type="entry name" value="PHYTOCHROME-LIKE PROTEIN CPH1"/>
    <property type="match status" value="1"/>
</dbReference>
<dbReference type="Pfam" id="PF08448">
    <property type="entry name" value="PAS_4"/>
    <property type="match status" value="1"/>
</dbReference>
<protein>
    <recommendedName>
        <fullName evidence="2">histidine kinase</fullName>
        <ecNumber evidence="2">2.7.13.3</ecNumber>
    </recommendedName>
</protein>
<dbReference type="AlphaFoldDB" id="A0A857J8K9"/>
<dbReference type="GO" id="GO:0004673">
    <property type="term" value="F:protein histidine kinase activity"/>
    <property type="evidence" value="ECO:0007669"/>
    <property type="project" value="UniProtKB-EC"/>
</dbReference>
<evidence type="ECO:0000259" key="6">
    <source>
        <dbReference type="PROSITE" id="PS50113"/>
    </source>
</evidence>
<dbReference type="RefSeq" id="WP_160554027.1">
    <property type="nucleotide sequence ID" value="NZ_CP047650.1"/>
</dbReference>
<dbReference type="EMBL" id="CP047650">
    <property type="protein sequence ID" value="QHJ00217.1"/>
    <property type="molecule type" value="Genomic_DNA"/>
</dbReference>
<reference evidence="7 8" key="1">
    <citation type="submission" date="2020-01" db="EMBL/GenBank/DDBJ databases">
        <title>Genome sequencing of strain KACC 21265.</title>
        <authorList>
            <person name="Heo J."/>
            <person name="Kim S.-J."/>
            <person name="Kim J.-S."/>
            <person name="Hong S.-B."/>
            <person name="Kwon S.-W."/>
        </authorList>
    </citation>
    <scope>NUCLEOTIDE SEQUENCE [LARGE SCALE GENOMIC DNA]</scope>
    <source>
        <strain evidence="7 8">KACC 21265</strain>
    </source>
</reference>
<keyword evidence="4" id="KW-0808">Transferase</keyword>
<dbReference type="EC" id="2.7.13.3" evidence="2"/>
<sequence length="329" mass="36476">MNDSDTQAGHAAPPPPAPIFPFGDSAMAAQLRGHDWSASPLGPTVSWPRPLRQAVRTLLDSSVPMWLAWGPQLSMVYNQAYASMLHGKHPGALGAPLESVWGEIWPQVEPLVQAALGGQALAREDMALAVHRDGRLEEAWFTFSYLPLRDDLGAVRGLSCTVWETTGRVLDQRRLAERESRLQALTLASTNVLYRMSPDWRCMLEIKGQGFMAETATPSTRWMDDYLHPDDRPAVEQAIHAAIQARQALAIEHRVLKADGSVGWIHSRAVPVLDAEGEIAEWFGTASDQTERKAAELALRESERQFRTLFDSMDEGFCVIEFLDGPKAR</sequence>
<dbReference type="PROSITE" id="PS50113">
    <property type="entry name" value="PAC"/>
    <property type="match status" value="1"/>
</dbReference>
<evidence type="ECO:0000256" key="4">
    <source>
        <dbReference type="ARBA" id="ARBA00022679"/>
    </source>
</evidence>
<dbReference type="KEGG" id="xyk:GT347_20875"/>
<dbReference type="Pfam" id="PF08447">
    <property type="entry name" value="PAS_3"/>
    <property type="match status" value="1"/>
</dbReference>
<feature type="domain" description="PAC" evidence="6">
    <location>
        <begin position="249"/>
        <end position="301"/>
    </location>
</feature>